<evidence type="ECO:0000313" key="3">
    <source>
        <dbReference type="Proteomes" id="UP001244207"/>
    </source>
</evidence>
<accession>A0AAD8US67</accession>
<gene>
    <name evidence="2" type="ORF">BDZ83DRAFT_265700</name>
</gene>
<dbReference type="EMBL" id="JAHMHS010000034">
    <property type="protein sequence ID" value="KAK1726174.1"/>
    <property type="molecule type" value="Genomic_DNA"/>
</dbReference>
<keyword evidence="3" id="KW-1185">Reference proteome</keyword>
<evidence type="ECO:0000256" key="1">
    <source>
        <dbReference type="SAM" id="MobiDB-lite"/>
    </source>
</evidence>
<dbReference type="RefSeq" id="XP_060366229.1">
    <property type="nucleotide sequence ID" value="XM_060502023.1"/>
</dbReference>
<evidence type="ECO:0000313" key="2">
    <source>
        <dbReference type="EMBL" id="KAK1726174.1"/>
    </source>
</evidence>
<reference evidence="2" key="1">
    <citation type="submission" date="2021-12" db="EMBL/GenBank/DDBJ databases">
        <title>Comparative genomics, transcriptomics and evolutionary studies reveal genomic signatures of adaptation to plant cell wall in hemibiotrophic fungi.</title>
        <authorList>
            <consortium name="DOE Joint Genome Institute"/>
            <person name="Baroncelli R."/>
            <person name="Diaz J.F."/>
            <person name="Benocci T."/>
            <person name="Peng M."/>
            <person name="Battaglia E."/>
            <person name="Haridas S."/>
            <person name="Andreopoulos W."/>
            <person name="Labutti K."/>
            <person name="Pangilinan J."/>
            <person name="Floch G.L."/>
            <person name="Makela M.R."/>
            <person name="Henrissat B."/>
            <person name="Grigoriev I.V."/>
            <person name="Crouch J.A."/>
            <person name="De Vries R.P."/>
            <person name="Sukno S.A."/>
            <person name="Thon M.R."/>
        </authorList>
    </citation>
    <scope>NUCLEOTIDE SEQUENCE</scope>
    <source>
        <strain evidence="2">CBS 112980</strain>
    </source>
</reference>
<protein>
    <submittedName>
        <fullName evidence="2">Uncharacterized protein</fullName>
    </submittedName>
</protein>
<organism evidence="2 3">
    <name type="scientific">Glomerella acutata</name>
    <name type="common">Colletotrichum acutatum</name>
    <dbReference type="NCBI Taxonomy" id="27357"/>
    <lineage>
        <taxon>Eukaryota</taxon>
        <taxon>Fungi</taxon>
        <taxon>Dikarya</taxon>
        <taxon>Ascomycota</taxon>
        <taxon>Pezizomycotina</taxon>
        <taxon>Sordariomycetes</taxon>
        <taxon>Hypocreomycetidae</taxon>
        <taxon>Glomerellales</taxon>
        <taxon>Glomerellaceae</taxon>
        <taxon>Colletotrichum</taxon>
        <taxon>Colletotrichum acutatum species complex</taxon>
    </lineage>
</organism>
<dbReference type="GeneID" id="85385922"/>
<feature type="compositionally biased region" description="Polar residues" evidence="1">
    <location>
        <begin position="107"/>
        <end position="116"/>
    </location>
</feature>
<dbReference type="AlphaFoldDB" id="A0AAD8US67"/>
<dbReference type="Proteomes" id="UP001244207">
    <property type="component" value="Unassembled WGS sequence"/>
</dbReference>
<proteinExistence type="predicted"/>
<comment type="caution">
    <text evidence="2">The sequence shown here is derived from an EMBL/GenBank/DDBJ whole genome shotgun (WGS) entry which is preliminary data.</text>
</comment>
<name>A0AAD8US67_GLOAC</name>
<feature type="region of interest" description="Disordered" evidence="1">
    <location>
        <begin position="96"/>
        <end position="116"/>
    </location>
</feature>
<sequence length="116" mass="12917">MTPCQSRTEQSVGKILGQSAISGAYMRSRYSFIQKGGGSLVDNQHHAMHYCYVGGTDSKAMPNHPHGVLVPSQSRQSIPLQQQFDRLAQWTLAEHHIARQPTYDRPSAQSTSSRHL</sequence>